<organism evidence="5 6">
    <name type="scientific">Bigelowiella natans</name>
    <name type="common">Pedinomonas minutissima</name>
    <name type="synonym">Chlorarachnion sp. (strain CCMP621)</name>
    <dbReference type="NCBI Taxonomy" id="227086"/>
    <lineage>
        <taxon>Eukaryota</taxon>
        <taxon>Sar</taxon>
        <taxon>Rhizaria</taxon>
        <taxon>Cercozoa</taxon>
        <taxon>Chlorarachniophyceae</taxon>
        <taxon>Bigelowiella</taxon>
    </lineage>
</organism>
<name>Q3LVW9_BIGNA</name>
<proteinExistence type="inferred from homology"/>
<dbReference type="SUPFAM" id="SSF54843">
    <property type="entry name" value="Ribosomal protein L22"/>
    <property type="match status" value="1"/>
</dbReference>
<dbReference type="EMBL" id="DQ158858">
    <property type="protein sequence ID" value="ABA27396.1"/>
    <property type="molecule type" value="Genomic_DNA"/>
</dbReference>
<dbReference type="AlphaFoldDB" id="Q3LVW9"/>
<sequence length="152" mass="17518">MSELKSLKYTINKLNISCKKSVSLTKQIKNKSLKKSIQLLNEILLNKISLSNRKNSKKKNAVVSSQLKKSNSCFPKKSSLVFLKAIKNMINELKNCLHNKIDERVVLDAYYIDSIIINRGKKYLRKIYRAYGRANNIIHQQCSITIIVKAFK</sequence>
<keyword evidence="5" id="KW-0542">Nucleomorph</keyword>
<dbReference type="InterPro" id="IPR001063">
    <property type="entry name" value="Ribosomal_uL22"/>
</dbReference>
<geneLocation type="nucleomorph" evidence="5"/>
<keyword evidence="2 4" id="KW-0689">Ribosomal protein</keyword>
<dbReference type="GO" id="GO:0005840">
    <property type="term" value="C:ribosome"/>
    <property type="evidence" value="ECO:0007669"/>
    <property type="project" value="UniProtKB-KW"/>
</dbReference>
<reference evidence="5 6" key="1">
    <citation type="journal article" date="2006" name="Proc. Natl. Acad. Sci. U.S.A.">
        <title>Complete nucleotide sequence of the chlorarachniophyte nucleomorph: nature's smallest nucleus.</title>
        <authorList>
            <person name="Gilson P.R."/>
            <person name="Su V."/>
            <person name="Slamovits C.H."/>
            <person name="Reith M.E."/>
            <person name="Keeling P.J."/>
            <person name="McFadden G.I."/>
        </authorList>
    </citation>
    <scope>NUCLEOTIDE SEQUENCE [LARGE SCALE GENOMIC DNA]</scope>
    <source>
        <strain evidence="6">CCMP621</strain>
    </source>
</reference>
<dbReference type="Pfam" id="PF00237">
    <property type="entry name" value="Ribosomal_L22"/>
    <property type="match status" value="1"/>
</dbReference>
<evidence type="ECO:0000256" key="2">
    <source>
        <dbReference type="ARBA" id="ARBA00022980"/>
    </source>
</evidence>
<dbReference type="Proteomes" id="UP000243425">
    <property type="component" value="Nucleomorph 3"/>
</dbReference>
<keyword evidence="3 4" id="KW-0687">Ribonucleoprotein</keyword>
<evidence type="ECO:0000256" key="4">
    <source>
        <dbReference type="RuleBase" id="RU004005"/>
    </source>
</evidence>
<dbReference type="GO" id="GO:1990904">
    <property type="term" value="C:ribonucleoprotein complex"/>
    <property type="evidence" value="ECO:0007669"/>
    <property type="project" value="UniProtKB-KW"/>
</dbReference>
<dbReference type="Gene3D" id="3.90.470.10">
    <property type="entry name" value="Ribosomal protein L22/L17"/>
    <property type="match status" value="1"/>
</dbReference>
<dbReference type="GeneID" id="5788287"/>
<evidence type="ECO:0000313" key="5">
    <source>
        <dbReference type="EMBL" id="ABA27396.1"/>
    </source>
</evidence>
<evidence type="ECO:0000256" key="1">
    <source>
        <dbReference type="ARBA" id="ARBA00009451"/>
    </source>
</evidence>
<dbReference type="RefSeq" id="XP_001713008.1">
    <property type="nucleotide sequence ID" value="XM_001712956.1"/>
</dbReference>
<dbReference type="GO" id="GO:0006412">
    <property type="term" value="P:translation"/>
    <property type="evidence" value="ECO:0007669"/>
    <property type="project" value="InterPro"/>
</dbReference>
<gene>
    <name evidence="5" type="primary">rpl17</name>
</gene>
<protein>
    <submittedName>
        <fullName evidence="5">Ribosomal protein L17</fullName>
    </submittedName>
</protein>
<dbReference type="GO" id="GO:0003735">
    <property type="term" value="F:structural constituent of ribosome"/>
    <property type="evidence" value="ECO:0007669"/>
    <property type="project" value="InterPro"/>
</dbReference>
<dbReference type="InterPro" id="IPR036394">
    <property type="entry name" value="Ribosomal_uL22_sf"/>
</dbReference>
<evidence type="ECO:0000256" key="3">
    <source>
        <dbReference type="ARBA" id="ARBA00023274"/>
    </source>
</evidence>
<comment type="similarity">
    <text evidence="1 4">Belongs to the universal ribosomal protein uL22 family.</text>
</comment>
<evidence type="ECO:0000313" key="6">
    <source>
        <dbReference type="Proteomes" id="UP000243425"/>
    </source>
</evidence>
<accession>Q3LVW9</accession>